<name>A0ABD2KJ97_HETSC</name>
<evidence type="ECO:0000256" key="4">
    <source>
        <dbReference type="SAM" id="MobiDB-lite"/>
    </source>
</evidence>
<proteinExistence type="predicted"/>
<dbReference type="GO" id="GO:0008270">
    <property type="term" value="F:zinc ion binding"/>
    <property type="evidence" value="ECO:0007669"/>
    <property type="project" value="UniProtKB-KW"/>
</dbReference>
<keyword evidence="8" id="KW-1185">Reference proteome</keyword>
<evidence type="ECO:0000256" key="5">
    <source>
        <dbReference type="SAM" id="SignalP"/>
    </source>
</evidence>
<accession>A0ABD2KJ97</accession>
<protein>
    <recommendedName>
        <fullName evidence="6">RING-type domain-containing protein</fullName>
    </recommendedName>
</protein>
<sequence length="183" mass="20215">MFFGHYVILFCFIANLYFIGSSADDGDCPICKDELERKPETEHLFTCSHGIHKECAKNSSKEENYCYICKQVQAPAAPSGQTHSGGGAPTNPSQTHQTRAGRTHQPPSSGHSSNPSANRGQAPPTHLNEDLDRQIALSLSHYADDGPMSTANDEQMAQNLQKQWQEDQEKADEELAISLDRQQ</sequence>
<evidence type="ECO:0000313" key="8">
    <source>
        <dbReference type="Proteomes" id="UP001620645"/>
    </source>
</evidence>
<dbReference type="Pfam" id="PF13639">
    <property type="entry name" value="zf-RING_2"/>
    <property type="match status" value="1"/>
</dbReference>
<dbReference type="SUPFAM" id="SSF57850">
    <property type="entry name" value="RING/U-box"/>
    <property type="match status" value="1"/>
</dbReference>
<dbReference type="PROSITE" id="PS50089">
    <property type="entry name" value="ZF_RING_2"/>
    <property type="match status" value="1"/>
</dbReference>
<feature type="compositionally biased region" description="Polar residues" evidence="4">
    <location>
        <begin position="149"/>
        <end position="163"/>
    </location>
</feature>
<dbReference type="InterPro" id="IPR013083">
    <property type="entry name" value="Znf_RING/FYVE/PHD"/>
</dbReference>
<feature type="chain" id="PRO_5044864694" description="RING-type domain-containing protein" evidence="5">
    <location>
        <begin position="24"/>
        <end position="183"/>
    </location>
</feature>
<dbReference type="EMBL" id="JBICCN010000019">
    <property type="protein sequence ID" value="KAL3102715.1"/>
    <property type="molecule type" value="Genomic_DNA"/>
</dbReference>
<dbReference type="Proteomes" id="UP001620645">
    <property type="component" value="Unassembled WGS sequence"/>
</dbReference>
<dbReference type="AlphaFoldDB" id="A0ABD2KJ97"/>
<feature type="compositionally biased region" description="Polar residues" evidence="4">
    <location>
        <begin position="90"/>
        <end position="119"/>
    </location>
</feature>
<dbReference type="Gene3D" id="3.30.40.10">
    <property type="entry name" value="Zinc/RING finger domain, C3HC4 (zinc finger)"/>
    <property type="match status" value="1"/>
</dbReference>
<keyword evidence="5" id="KW-0732">Signal</keyword>
<evidence type="ECO:0000256" key="3">
    <source>
        <dbReference type="PROSITE-ProRule" id="PRU00175"/>
    </source>
</evidence>
<reference evidence="7 8" key="1">
    <citation type="submission" date="2024-10" db="EMBL/GenBank/DDBJ databases">
        <authorList>
            <person name="Kim D."/>
        </authorList>
    </citation>
    <scope>NUCLEOTIDE SEQUENCE [LARGE SCALE GENOMIC DNA]</scope>
    <source>
        <strain evidence="7">Taebaek</strain>
    </source>
</reference>
<keyword evidence="1 3" id="KW-0863">Zinc-finger</keyword>
<gene>
    <name evidence="7" type="ORF">niasHS_001277</name>
</gene>
<comment type="caution">
    <text evidence="7">The sequence shown here is derived from an EMBL/GenBank/DDBJ whole genome shotgun (WGS) entry which is preliminary data.</text>
</comment>
<feature type="domain" description="RING-type" evidence="6">
    <location>
        <begin position="28"/>
        <end position="70"/>
    </location>
</feature>
<evidence type="ECO:0000256" key="2">
    <source>
        <dbReference type="ARBA" id="ARBA00022833"/>
    </source>
</evidence>
<dbReference type="InterPro" id="IPR001841">
    <property type="entry name" value="Znf_RING"/>
</dbReference>
<evidence type="ECO:0000256" key="1">
    <source>
        <dbReference type="ARBA" id="ARBA00022771"/>
    </source>
</evidence>
<keyword evidence="1 3" id="KW-0479">Metal-binding</keyword>
<feature type="region of interest" description="Disordered" evidence="4">
    <location>
        <begin position="77"/>
        <end position="183"/>
    </location>
</feature>
<evidence type="ECO:0000259" key="6">
    <source>
        <dbReference type="PROSITE" id="PS50089"/>
    </source>
</evidence>
<evidence type="ECO:0000313" key="7">
    <source>
        <dbReference type="EMBL" id="KAL3102715.1"/>
    </source>
</evidence>
<organism evidence="7 8">
    <name type="scientific">Heterodera schachtii</name>
    <name type="common">Sugarbeet cyst nematode worm</name>
    <name type="synonym">Tylenchus schachtii</name>
    <dbReference type="NCBI Taxonomy" id="97005"/>
    <lineage>
        <taxon>Eukaryota</taxon>
        <taxon>Metazoa</taxon>
        <taxon>Ecdysozoa</taxon>
        <taxon>Nematoda</taxon>
        <taxon>Chromadorea</taxon>
        <taxon>Rhabditida</taxon>
        <taxon>Tylenchina</taxon>
        <taxon>Tylenchomorpha</taxon>
        <taxon>Tylenchoidea</taxon>
        <taxon>Heteroderidae</taxon>
        <taxon>Heteroderinae</taxon>
        <taxon>Heterodera</taxon>
    </lineage>
</organism>
<keyword evidence="2" id="KW-0862">Zinc</keyword>
<feature type="signal peptide" evidence="5">
    <location>
        <begin position="1"/>
        <end position="23"/>
    </location>
</feature>